<keyword evidence="1" id="KW-0732">Signal</keyword>
<gene>
    <name evidence="3" type="ORF">HMPREF1052_0972</name>
</gene>
<evidence type="ECO:0000259" key="2">
    <source>
        <dbReference type="Pfam" id="PF05901"/>
    </source>
</evidence>
<evidence type="ECO:0000256" key="1">
    <source>
        <dbReference type="SAM" id="SignalP"/>
    </source>
</evidence>
<keyword evidence="4" id="KW-1185">Reference proteome</keyword>
<accession>I3DCJ2</accession>
<evidence type="ECO:0000313" key="3">
    <source>
        <dbReference type="EMBL" id="EIJ69435.1"/>
    </source>
</evidence>
<feature type="domain" description="Excalibur calcium-binding" evidence="2">
    <location>
        <begin position="41"/>
        <end position="75"/>
    </location>
</feature>
<dbReference type="Pfam" id="PF05901">
    <property type="entry name" value="Excalibur"/>
    <property type="match status" value="1"/>
</dbReference>
<dbReference type="Proteomes" id="UP000006457">
    <property type="component" value="Unassembled WGS sequence"/>
</dbReference>
<feature type="chain" id="PRO_5003669715" evidence="1">
    <location>
        <begin position="24"/>
        <end position="80"/>
    </location>
</feature>
<dbReference type="RefSeq" id="WP_005760587.1">
    <property type="nucleotide sequence ID" value="NZ_AJSX01000030.1"/>
</dbReference>
<organism evidence="3 4">
    <name type="scientific">Pasteurella bettyae CCUG 2042</name>
    <dbReference type="NCBI Taxonomy" id="1095749"/>
    <lineage>
        <taxon>Bacteria</taxon>
        <taxon>Pseudomonadati</taxon>
        <taxon>Pseudomonadota</taxon>
        <taxon>Gammaproteobacteria</taxon>
        <taxon>Pasteurellales</taxon>
        <taxon>Pasteurellaceae</taxon>
        <taxon>Pasteurella</taxon>
    </lineage>
</organism>
<protein>
    <submittedName>
        <fullName evidence="3">Excalibur domain protein</fullName>
    </submittedName>
</protein>
<evidence type="ECO:0000313" key="4">
    <source>
        <dbReference type="Proteomes" id="UP000006457"/>
    </source>
</evidence>
<name>I3DCJ2_9PAST</name>
<comment type="caution">
    <text evidence="3">The sequence shown here is derived from an EMBL/GenBank/DDBJ whole genome shotgun (WGS) entry which is preliminary data.</text>
</comment>
<dbReference type="eggNOG" id="COG1278">
    <property type="taxonomic scope" value="Bacteria"/>
</dbReference>
<feature type="signal peptide" evidence="1">
    <location>
        <begin position="1"/>
        <end position="23"/>
    </location>
</feature>
<reference evidence="3 4" key="1">
    <citation type="submission" date="2012-03" db="EMBL/GenBank/DDBJ databases">
        <authorList>
            <person name="Harkins D.M."/>
            <person name="Madupu R."/>
            <person name="Durkin A.S."/>
            <person name="Torralba M."/>
            <person name="Methe B."/>
            <person name="Sutton G.G."/>
            <person name="Nelson K.E."/>
        </authorList>
    </citation>
    <scope>NUCLEOTIDE SEQUENCE [LARGE SCALE GENOMIC DNA]</scope>
    <source>
        <strain evidence="3 4">CCUG 2042</strain>
    </source>
</reference>
<sequence>MKKLTLLLAFGILYPTFPIVSLANQVQHNQQNDTQYHCDGRQYCAEMRTCDEARYFNRYCPNVKMDGDRDGKPCERRCGS</sequence>
<proteinExistence type="predicted"/>
<dbReference type="EMBL" id="AJSX01000030">
    <property type="protein sequence ID" value="EIJ69435.1"/>
    <property type="molecule type" value="Genomic_DNA"/>
</dbReference>
<dbReference type="PATRIC" id="fig|1095749.3.peg.1171"/>
<dbReference type="InterPro" id="IPR008613">
    <property type="entry name" value="Excalibur_Ca-bd_domain"/>
</dbReference>
<dbReference type="AlphaFoldDB" id="I3DCJ2"/>